<keyword evidence="1" id="KW-0143">Chaperone</keyword>
<evidence type="ECO:0000256" key="2">
    <source>
        <dbReference type="SAM" id="MobiDB-lite"/>
    </source>
</evidence>
<accession>A0ABQ6NBF0</accession>
<dbReference type="PROSITE" id="PS50076">
    <property type="entry name" value="DNAJ_2"/>
    <property type="match status" value="1"/>
</dbReference>
<proteinExistence type="predicted"/>
<dbReference type="CDD" id="cd10747">
    <property type="entry name" value="DnaJ_C"/>
    <property type="match status" value="1"/>
</dbReference>
<dbReference type="InterPro" id="IPR036869">
    <property type="entry name" value="J_dom_sf"/>
</dbReference>
<evidence type="ECO:0000313" key="4">
    <source>
        <dbReference type="EMBL" id="GMI54963.1"/>
    </source>
</evidence>
<dbReference type="PRINTS" id="PR00625">
    <property type="entry name" value="JDOMAIN"/>
</dbReference>
<dbReference type="Pfam" id="PF00226">
    <property type="entry name" value="DnaJ"/>
    <property type="match status" value="1"/>
</dbReference>
<feature type="region of interest" description="Disordered" evidence="2">
    <location>
        <begin position="310"/>
        <end position="334"/>
    </location>
</feature>
<dbReference type="PANTHER" id="PTHR24078">
    <property type="entry name" value="DNAJ HOMOLOG SUBFAMILY C MEMBER"/>
    <property type="match status" value="1"/>
</dbReference>
<protein>
    <recommendedName>
        <fullName evidence="3">J domain-containing protein</fullName>
    </recommendedName>
</protein>
<dbReference type="InterPro" id="IPR002939">
    <property type="entry name" value="DnaJ_C"/>
</dbReference>
<dbReference type="SUPFAM" id="SSF49493">
    <property type="entry name" value="HSP40/DnaJ peptide-binding domain"/>
    <property type="match status" value="2"/>
</dbReference>
<dbReference type="InterPro" id="IPR008971">
    <property type="entry name" value="HSP40/DnaJ_pept-bd"/>
</dbReference>
<dbReference type="InterPro" id="IPR051339">
    <property type="entry name" value="DnaJ_subfamily_B"/>
</dbReference>
<keyword evidence="5" id="KW-1185">Reference proteome</keyword>
<dbReference type="SMART" id="SM00271">
    <property type="entry name" value="DnaJ"/>
    <property type="match status" value="1"/>
</dbReference>
<dbReference type="SUPFAM" id="SSF46565">
    <property type="entry name" value="Chaperone J-domain"/>
    <property type="match status" value="1"/>
</dbReference>
<evidence type="ECO:0000256" key="1">
    <source>
        <dbReference type="ARBA" id="ARBA00023186"/>
    </source>
</evidence>
<comment type="caution">
    <text evidence="4">The sequence shown here is derived from an EMBL/GenBank/DDBJ whole genome shotgun (WGS) entry which is preliminary data.</text>
</comment>
<dbReference type="InterPro" id="IPR001623">
    <property type="entry name" value="DnaJ_domain"/>
</dbReference>
<name>A0ABQ6NBF0_9STRA</name>
<organism evidence="4 5">
    <name type="scientific">Tetraparma gracilis</name>
    <dbReference type="NCBI Taxonomy" id="2962635"/>
    <lineage>
        <taxon>Eukaryota</taxon>
        <taxon>Sar</taxon>
        <taxon>Stramenopiles</taxon>
        <taxon>Ochrophyta</taxon>
        <taxon>Bolidophyceae</taxon>
        <taxon>Parmales</taxon>
        <taxon>Triparmaceae</taxon>
        <taxon>Tetraparma</taxon>
    </lineage>
</organism>
<dbReference type="PANTHER" id="PTHR24078:SF553">
    <property type="entry name" value="DNAJ HOMOLOG SUBFAMILY B MEMBER 5"/>
    <property type="match status" value="1"/>
</dbReference>
<dbReference type="Proteomes" id="UP001165060">
    <property type="component" value="Unassembled WGS sequence"/>
</dbReference>
<dbReference type="InterPro" id="IPR018253">
    <property type="entry name" value="DnaJ_domain_CS"/>
</dbReference>
<dbReference type="EMBL" id="BRYB01006681">
    <property type="protein sequence ID" value="GMI54963.1"/>
    <property type="molecule type" value="Genomic_DNA"/>
</dbReference>
<dbReference type="Gene3D" id="1.10.287.110">
    <property type="entry name" value="DnaJ domain"/>
    <property type="match status" value="1"/>
</dbReference>
<dbReference type="Gene3D" id="2.60.260.20">
    <property type="entry name" value="Urease metallochaperone UreE, N-terminal domain"/>
    <property type="match status" value="2"/>
</dbReference>
<reference evidence="4 5" key="1">
    <citation type="journal article" date="2023" name="Commun. Biol.">
        <title>Genome analysis of Parmales, the sister group of diatoms, reveals the evolutionary specialization of diatoms from phago-mixotrophs to photoautotrophs.</title>
        <authorList>
            <person name="Ban H."/>
            <person name="Sato S."/>
            <person name="Yoshikawa S."/>
            <person name="Yamada K."/>
            <person name="Nakamura Y."/>
            <person name="Ichinomiya M."/>
            <person name="Sato N."/>
            <person name="Blanc-Mathieu R."/>
            <person name="Endo H."/>
            <person name="Kuwata A."/>
            <person name="Ogata H."/>
        </authorList>
    </citation>
    <scope>NUCLEOTIDE SEQUENCE [LARGE SCALE GENOMIC DNA]</scope>
</reference>
<feature type="domain" description="J" evidence="3">
    <location>
        <begin position="6"/>
        <end position="73"/>
    </location>
</feature>
<evidence type="ECO:0000313" key="5">
    <source>
        <dbReference type="Proteomes" id="UP001165060"/>
    </source>
</evidence>
<gene>
    <name evidence="4" type="ORF">TeGR_g10897</name>
</gene>
<dbReference type="Pfam" id="PF01556">
    <property type="entry name" value="DnaJ_C"/>
    <property type="match status" value="1"/>
</dbReference>
<dbReference type="PROSITE" id="PS00636">
    <property type="entry name" value="DNAJ_1"/>
    <property type="match status" value="1"/>
</dbReference>
<sequence length="334" mass="36466">MSTNPEYYSILSLPKSSSDADIKRAYRKLAMQWHPDKHAADKKAEAETKFQLIAEAYDVLSDAAKRAVYDQYGYEGLRDGVPDEAGNQAGYQYGNNGQDIFSSFFGTSNPFADFGFGDATPFASKLKKAGPIKPEPIVKELACTLEELFNGCIKKLKVTRQRFQSPEGDLKEESKVLTVTIKPGWKKGTKITFPCEGDEGPNQVPADVVFVLAESPHPRLAREGSALVFTATISLADALTDSVVQVPTLDGRTLSLPCPEVVFPGYEKRVKGEGMPVSKRAGEKGDLVIRFNIQFPNFLDEKQKKSIRSTLAGTEKAGTDSVAVEPGTEEAKAE</sequence>
<dbReference type="CDD" id="cd06257">
    <property type="entry name" value="DnaJ"/>
    <property type="match status" value="1"/>
</dbReference>
<evidence type="ECO:0000259" key="3">
    <source>
        <dbReference type="PROSITE" id="PS50076"/>
    </source>
</evidence>